<name>A0AAN6U4F0_9PEZI</name>
<reference evidence="1" key="1">
    <citation type="journal article" date="2023" name="Mol. Phylogenet. Evol.">
        <title>Genome-scale phylogeny and comparative genomics of the fungal order Sordariales.</title>
        <authorList>
            <person name="Hensen N."/>
            <person name="Bonometti L."/>
            <person name="Westerberg I."/>
            <person name="Brannstrom I.O."/>
            <person name="Guillou S."/>
            <person name="Cros-Aarteil S."/>
            <person name="Calhoun S."/>
            <person name="Haridas S."/>
            <person name="Kuo A."/>
            <person name="Mondo S."/>
            <person name="Pangilinan J."/>
            <person name="Riley R."/>
            <person name="LaButti K."/>
            <person name="Andreopoulos B."/>
            <person name="Lipzen A."/>
            <person name="Chen C."/>
            <person name="Yan M."/>
            <person name="Daum C."/>
            <person name="Ng V."/>
            <person name="Clum A."/>
            <person name="Steindorff A."/>
            <person name="Ohm R.A."/>
            <person name="Martin F."/>
            <person name="Silar P."/>
            <person name="Natvig D.O."/>
            <person name="Lalanne C."/>
            <person name="Gautier V."/>
            <person name="Ament-Velasquez S.L."/>
            <person name="Kruys A."/>
            <person name="Hutchinson M.I."/>
            <person name="Powell A.J."/>
            <person name="Barry K."/>
            <person name="Miller A.N."/>
            <person name="Grigoriev I.V."/>
            <person name="Debuchy R."/>
            <person name="Gladieux P."/>
            <person name="Hiltunen Thoren M."/>
            <person name="Johannesson H."/>
        </authorList>
    </citation>
    <scope>NUCLEOTIDE SEQUENCE</scope>
    <source>
        <strain evidence="1">CBS 731.68</strain>
    </source>
</reference>
<proteinExistence type="predicted"/>
<dbReference type="AlphaFoldDB" id="A0AAN6U4F0"/>
<dbReference type="RefSeq" id="XP_062650054.1">
    <property type="nucleotide sequence ID" value="XM_062796167.1"/>
</dbReference>
<protein>
    <submittedName>
        <fullName evidence="1">Uncharacterized protein</fullName>
    </submittedName>
</protein>
<comment type="caution">
    <text evidence="1">The sequence shown here is derived from an EMBL/GenBank/DDBJ whole genome shotgun (WGS) entry which is preliminary data.</text>
</comment>
<evidence type="ECO:0000313" key="1">
    <source>
        <dbReference type="EMBL" id="KAK4126283.1"/>
    </source>
</evidence>
<evidence type="ECO:0000313" key="2">
    <source>
        <dbReference type="Proteomes" id="UP001302602"/>
    </source>
</evidence>
<keyword evidence="2" id="KW-1185">Reference proteome</keyword>
<dbReference type="Proteomes" id="UP001302602">
    <property type="component" value="Unassembled WGS sequence"/>
</dbReference>
<reference evidence="1" key="2">
    <citation type="submission" date="2023-05" db="EMBL/GenBank/DDBJ databases">
        <authorList>
            <consortium name="Lawrence Berkeley National Laboratory"/>
            <person name="Steindorff A."/>
            <person name="Hensen N."/>
            <person name="Bonometti L."/>
            <person name="Westerberg I."/>
            <person name="Brannstrom I.O."/>
            <person name="Guillou S."/>
            <person name="Cros-Aarteil S."/>
            <person name="Calhoun S."/>
            <person name="Haridas S."/>
            <person name="Kuo A."/>
            <person name="Mondo S."/>
            <person name="Pangilinan J."/>
            <person name="Riley R."/>
            <person name="Labutti K."/>
            <person name="Andreopoulos B."/>
            <person name="Lipzen A."/>
            <person name="Chen C."/>
            <person name="Yanf M."/>
            <person name="Daum C."/>
            <person name="Ng V."/>
            <person name="Clum A."/>
            <person name="Ohm R."/>
            <person name="Martin F."/>
            <person name="Silar P."/>
            <person name="Natvig D."/>
            <person name="Lalanne C."/>
            <person name="Gautier V."/>
            <person name="Ament-Velasquez S.L."/>
            <person name="Kruys A."/>
            <person name="Hutchinson M.I."/>
            <person name="Powell A.J."/>
            <person name="Barry K."/>
            <person name="Miller A.N."/>
            <person name="Grigoriev I.V."/>
            <person name="Debuchy R."/>
            <person name="Gladieux P."/>
            <person name="Thoren M.H."/>
            <person name="Johannesson H."/>
        </authorList>
    </citation>
    <scope>NUCLEOTIDE SEQUENCE</scope>
    <source>
        <strain evidence="1">CBS 731.68</strain>
    </source>
</reference>
<sequence>MSPTTKYPYMRTTTLWSQATTHDVDFFNKYRTVTDFEQLVKGAREAAKRNPELNEEWFNDTTILFIPKDQRQTLTEEAFAQQEVIFKERGLTLLAAPWQYAFCCKADHLAGGGLSLAWD</sequence>
<organism evidence="1 2">
    <name type="scientific">Parathielavia appendiculata</name>
    <dbReference type="NCBI Taxonomy" id="2587402"/>
    <lineage>
        <taxon>Eukaryota</taxon>
        <taxon>Fungi</taxon>
        <taxon>Dikarya</taxon>
        <taxon>Ascomycota</taxon>
        <taxon>Pezizomycotina</taxon>
        <taxon>Sordariomycetes</taxon>
        <taxon>Sordariomycetidae</taxon>
        <taxon>Sordariales</taxon>
        <taxon>Chaetomiaceae</taxon>
        <taxon>Parathielavia</taxon>
    </lineage>
</organism>
<gene>
    <name evidence="1" type="ORF">N657DRAFT_679242</name>
</gene>
<accession>A0AAN6U4F0</accession>
<dbReference type="GeneID" id="87832935"/>
<dbReference type="EMBL" id="MU853225">
    <property type="protein sequence ID" value="KAK4126283.1"/>
    <property type="molecule type" value="Genomic_DNA"/>
</dbReference>